<comment type="cofactor">
    <cofactor evidence="1 6">
        <name>Mg(2+)</name>
        <dbReference type="ChEBI" id="CHEBI:18420"/>
    </cofactor>
</comment>
<evidence type="ECO:0000256" key="4">
    <source>
        <dbReference type="ARBA" id="ARBA00015552"/>
    </source>
</evidence>
<dbReference type="AlphaFoldDB" id="A0AAE3L3L4"/>
<organism evidence="8 9">
    <name type="scientific">Methylohalomonas lacus</name>
    <dbReference type="NCBI Taxonomy" id="398773"/>
    <lineage>
        <taxon>Bacteria</taxon>
        <taxon>Pseudomonadati</taxon>
        <taxon>Pseudomonadota</taxon>
        <taxon>Gammaproteobacteria</taxon>
        <taxon>Methylohalomonadales</taxon>
        <taxon>Methylohalomonadaceae</taxon>
        <taxon>Methylohalomonas</taxon>
    </lineage>
</organism>
<feature type="domain" description="Nudix hydrolase" evidence="7">
    <location>
        <begin position="12"/>
        <end position="144"/>
    </location>
</feature>
<dbReference type="SUPFAM" id="SSF55811">
    <property type="entry name" value="Nudix"/>
    <property type="match status" value="1"/>
</dbReference>
<dbReference type="Gene3D" id="3.90.79.10">
    <property type="entry name" value="Nucleoside Triphosphate Pyrophosphohydrolase"/>
    <property type="match status" value="1"/>
</dbReference>
<protein>
    <recommendedName>
        <fullName evidence="4 6">Phosphatase NudJ</fullName>
        <ecNumber evidence="6">3.6.1.-</ecNumber>
    </recommendedName>
</protein>
<evidence type="ECO:0000313" key="8">
    <source>
        <dbReference type="EMBL" id="MCS3902318.1"/>
    </source>
</evidence>
<gene>
    <name evidence="6" type="primary">nudJ</name>
    <name evidence="8" type="ORF">J2T55_000314</name>
</gene>
<dbReference type="InterPro" id="IPR033713">
    <property type="entry name" value="NudJ"/>
</dbReference>
<keyword evidence="6" id="KW-0460">Magnesium</keyword>
<evidence type="ECO:0000256" key="5">
    <source>
        <dbReference type="ARBA" id="ARBA00022801"/>
    </source>
</evidence>
<dbReference type="GO" id="GO:0017110">
    <property type="term" value="F:nucleoside diphosphate phosphatase activity"/>
    <property type="evidence" value="ECO:0007669"/>
    <property type="project" value="InterPro"/>
</dbReference>
<name>A0AAE3L3L4_9GAMM</name>
<comment type="similarity">
    <text evidence="2 6">Belongs to the Nudix hydrolase family. NudJ subfamily.</text>
</comment>
<evidence type="ECO:0000256" key="2">
    <source>
        <dbReference type="ARBA" id="ARBA00007608"/>
    </source>
</evidence>
<evidence type="ECO:0000259" key="7">
    <source>
        <dbReference type="PROSITE" id="PS51462"/>
    </source>
</evidence>
<evidence type="ECO:0000256" key="6">
    <source>
        <dbReference type="RuleBase" id="RU364043"/>
    </source>
</evidence>
<evidence type="ECO:0000256" key="1">
    <source>
        <dbReference type="ARBA" id="ARBA00001946"/>
    </source>
</evidence>
<dbReference type="InterPro" id="IPR015797">
    <property type="entry name" value="NUDIX_hydrolase-like_dom_sf"/>
</dbReference>
<dbReference type="PANTHER" id="PTHR43222">
    <property type="entry name" value="NUDIX HYDROLASE 23"/>
    <property type="match status" value="1"/>
</dbReference>
<dbReference type="InterPro" id="IPR000086">
    <property type="entry name" value="NUDIX_hydrolase_dom"/>
</dbReference>
<accession>A0AAE3L3L4</accession>
<dbReference type="Proteomes" id="UP001204445">
    <property type="component" value="Unassembled WGS sequence"/>
</dbReference>
<evidence type="ECO:0000256" key="3">
    <source>
        <dbReference type="ARBA" id="ARBA00011245"/>
    </source>
</evidence>
<evidence type="ECO:0000313" key="9">
    <source>
        <dbReference type="Proteomes" id="UP001204445"/>
    </source>
</evidence>
<dbReference type="InterPro" id="IPR020084">
    <property type="entry name" value="NUDIX_hydrolase_CS"/>
</dbReference>
<dbReference type="CDD" id="cd03675">
    <property type="entry name" value="NUDIX_Hydrolase"/>
    <property type="match status" value="1"/>
</dbReference>
<comment type="subunit">
    <text evidence="3 6">Monomer.</text>
</comment>
<dbReference type="PROSITE" id="PS51462">
    <property type="entry name" value="NUDIX"/>
    <property type="match status" value="1"/>
</dbReference>
<dbReference type="GO" id="GO:0017111">
    <property type="term" value="F:ribonucleoside triphosphate phosphatase activity"/>
    <property type="evidence" value="ECO:0007669"/>
    <property type="project" value="InterPro"/>
</dbReference>
<keyword evidence="5 6" id="KW-0378">Hydrolase</keyword>
<dbReference type="EMBL" id="JANUCT010000002">
    <property type="protein sequence ID" value="MCS3902318.1"/>
    <property type="molecule type" value="Genomic_DNA"/>
</dbReference>
<reference evidence="8" key="1">
    <citation type="submission" date="2022-08" db="EMBL/GenBank/DDBJ databases">
        <title>Genomic Encyclopedia of Type Strains, Phase III (KMG-III): the genomes of soil and plant-associated and newly described type strains.</title>
        <authorList>
            <person name="Whitman W."/>
        </authorList>
    </citation>
    <scope>NUCLEOTIDE SEQUENCE</scope>
    <source>
        <strain evidence="8">HMT 1</strain>
    </source>
</reference>
<dbReference type="PROSITE" id="PS00893">
    <property type="entry name" value="NUDIX_BOX"/>
    <property type="match status" value="1"/>
</dbReference>
<proteinExistence type="inferred from homology"/>
<dbReference type="Pfam" id="PF00293">
    <property type="entry name" value="NUDIX"/>
    <property type="match status" value="1"/>
</dbReference>
<sequence>MNQTAESAAERPWKPNVTVAAIIERDGHFLLVEEEADGGIFINQPAGHLEPGETLLEAARREVREETGYEFKPQTLIGVYLYPNPRVGVTYLRFCFAGNARAPAGDVRLDDGILRTLWLNRAEIAELGTRLRSELVPRCVDDYLSGRRYSLEMLMHLSATE</sequence>
<dbReference type="RefSeq" id="WP_259053825.1">
    <property type="nucleotide sequence ID" value="NZ_JANUCT010000002.1"/>
</dbReference>
<dbReference type="PANTHER" id="PTHR43222:SF11">
    <property type="entry name" value="PHOSPHATASE NUDJ"/>
    <property type="match status" value="1"/>
</dbReference>
<dbReference type="EC" id="3.6.1.-" evidence="6"/>
<dbReference type="GO" id="GO:0004787">
    <property type="term" value="F:thiamine diphosphate phosphatase activity"/>
    <property type="evidence" value="ECO:0007669"/>
    <property type="project" value="InterPro"/>
</dbReference>
<keyword evidence="9" id="KW-1185">Reference proteome</keyword>
<comment type="caution">
    <text evidence="8">The sequence shown here is derived from an EMBL/GenBank/DDBJ whole genome shotgun (WGS) entry which is preliminary data.</text>
</comment>